<feature type="compositionally biased region" description="Polar residues" evidence="1">
    <location>
        <begin position="295"/>
        <end position="307"/>
    </location>
</feature>
<proteinExistence type="predicted"/>
<feature type="compositionally biased region" description="Polar residues" evidence="1">
    <location>
        <begin position="248"/>
        <end position="268"/>
    </location>
</feature>
<accession>A0A1B6HKJ9</accession>
<feature type="compositionally biased region" description="Polar residues" evidence="1">
    <location>
        <begin position="204"/>
        <end position="213"/>
    </location>
</feature>
<feature type="compositionally biased region" description="Acidic residues" evidence="1">
    <location>
        <begin position="358"/>
        <end position="376"/>
    </location>
</feature>
<protein>
    <submittedName>
        <fullName evidence="2">Uncharacterized protein</fullName>
    </submittedName>
</protein>
<feature type="compositionally biased region" description="Low complexity" evidence="1">
    <location>
        <begin position="183"/>
        <end position="192"/>
    </location>
</feature>
<sequence>MSGLDGSSCGKRAHSLYSPERHYENRRKIYREERVNKFHRTNDSSLIRRKSASRSPETRHMHREEVSHKTYRRSRSPSKETSMSHCRSQREHSPNTSVNFDSSHSPRRRAETQTSELSGYSIGYNERISNSHSEIMKENDVNSTRSNVGFDINKEKSSVIKQDQSRLKSSPHKNPQSGKCPFKKSNISSDLSSSKDVKIKNKGTENQCKSNVQDKYYESYSKTFKSNENLENYCDIDQNNPSPMEPNNKISHNRPNIDTELDNQLSTTIRKDHSGTEPNVSSSPLKHTKEVASNPDCTSIDGTTQGDNVNNNVEEEMTEESRLIQMNPSLREFHVLDDLEESEHESEAQQSNSSEYESGVDEEVPLEDLDAMLEEG</sequence>
<feature type="compositionally biased region" description="Basic and acidic residues" evidence="1">
    <location>
        <begin position="56"/>
        <end position="68"/>
    </location>
</feature>
<dbReference type="AlphaFoldDB" id="A0A1B6HKJ9"/>
<feature type="compositionally biased region" description="Polar residues" evidence="1">
    <location>
        <begin position="276"/>
        <end position="285"/>
    </location>
</feature>
<dbReference type="EMBL" id="GECU01032535">
    <property type="protein sequence ID" value="JAS75171.1"/>
    <property type="molecule type" value="Transcribed_RNA"/>
</dbReference>
<feature type="compositionally biased region" description="Basic and acidic residues" evidence="1">
    <location>
        <begin position="152"/>
        <end position="166"/>
    </location>
</feature>
<feature type="compositionally biased region" description="Polar residues" evidence="1">
    <location>
        <begin position="94"/>
        <end position="103"/>
    </location>
</feature>
<gene>
    <name evidence="2" type="ORF">g.52660</name>
</gene>
<evidence type="ECO:0000256" key="1">
    <source>
        <dbReference type="SAM" id="MobiDB-lite"/>
    </source>
</evidence>
<feature type="region of interest" description="Disordered" evidence="1">
    <location>
        <begin position="1"/>
        <end position="215"/>
    </location>
</feature>
<evidence type="ECO:0000313" key="2">
    <source>
        <dbReference type="EMBL" id="JAS75171.1"/>
    </source>
</evidence>
<feature type="non-terminal residue" evidence="2">
    <location>
        <position position="376"/>
    </location>
</feature>
<feature type="compositionally biased region" description="Low complexity" evidence="1">
    <location>
        <begin position="348"/>
        <end position="357"/>
    </location>
</feature>
<feature type="compositionally biased region" description="Basic and acidic residues" evidence="1">
    <location>
        <begin position="193"/>
        <end position="203"/>
    </location>
</feature>
<feature type="region of interest" description="Disordered" evidence="1">
    <location>
        <begin position="228"/>
        <end position="376"/>
    </location>
</feature>
<reference evidence="2" key="1">
    <citation type="submission" date="2015-11" db="EMBL/GenBank/DDBJ databases">
        <title>De novo transcriptome assembly of four potential Pierce s Disease insect vectors from Arizona vineyards.</title>
        <authorList>
            <person name="Tassone E.E."/>
        </authorList>
    </citation>
    <scope>NUCLEOTIDE SEQUENCE</scope>
</reference>
<organism evidence="2">
    <name type="scientific">Homalodisca liturata</name>
    <dbReference type="NCBI Taxonomy" id="320908"/>
    <lineage>
        <taxon>Eukaryota</taxon>
        <taxon>Metazoa</taxon>
        <taxon>Ecdysozoa</taxon>
        <taxon>Arthropoda</taxon>
        <taxon>Hexapoda</taxon>
        <taxon>Insecta</taxon>
        <taxon>Pterygota</taxon>
        <taxon>Neoptera</taxon>
        <taxon>Paraneoptera</taxon>
        <taxon>Hemiptera</taxon>
        <taxon>Auchenorrhyncha</taxon>
        <taxon>Membracoidea</taxon>
        <taxon>Cicadellidae</taxon>
        <taxon>Cicadellinae</taxon>
        <taxon>Proconiini</taxon>
        <taxon>Homalodisca</taxon>
    </lineage>
</organism>
<name>A0A1B6HKJ9_9HEMI</name>
<feature type="compositionally biased region" description="Basic and acidic residues" evidence="1">
    <location>
        <begin position="19"/>
        <end position="42"/>
    </location>
</feature>